<reference evidence="2" key="1">
    <citation type="submission" date="2018-08" db="EMBL/GenBank/DDBJ databases">
        <authorList>
            <person name="Hornung B."/>
        </authorList>
    </citation>
    <scope>NUCLEOTIDE SEQUENCE [LARGE SCALE GENOMIC DNA]</scope>
</reference>
<dbReference type="AlphaFoldDB" id="A0A383S945"/>
<evidence type="ECO:0000313" key="1">
    <source>
        <dbReference type="EMBL" id="SYZ34530.1"/>
    </source>
</evidence>
<dbReference type="Proteomes" id="UP000263928">
    <property type="component" value="Unassembled WGS sequence"/>
</dbReference>
<organism evidence="1 2">
    <name type="scientific">Propionibacterium australiense</name>
    <dbReference type="NCBI Taxonomy" id="119981"/>
    <lineage>
        <taxon>Bacteria</taxon>
        <taxon>Bacillati</taxon>
        <taxon>Actinomycetota</taxon>
        <taxon>Actinomycetes</taxon>
        <taxon>Propionibacteriales</taxon>
        <taxon>Propionibacteriaceae</taxon>
        <taxon>Propionibacterium</taxon>
    </lineage>
</organism>
<keyword evidence="2" id="KW-1185">Reference proteome</keyword>
<dbReference type="EMBL" id="UNQJ01000028">
    <property type="protein sequence ID" value="SYZ34530.1"/>
    <property type="molecule type" value="Genomic_DNA"/>
</dbReference>
<protein>
    <submittedName>
        <fullName evidence="1">Uncharacterized protein</fullName>
    </submittedName>
</protein>
<gene>
    <name evidence="1" type="ORF">PROPAUS_2547</name>
</gene>
<sequence>MKHGCMEASCYPDDQRDDLEEEAYRKAFEAWGVLEIINATLLDEDRPPAPQEKQDVNRLLDEFCQALATGLKE</sequence>
<evidence type="ECO:0000313" key="2">
    <source>
        <dbReference type="Proteomes" id="UP000263928"/>
    </source>
</evidence>
<accession>A0A383S945</accession>
<name>A0A383S945_9ACTN</name>
<proteinExistence type="predicted"/>